<proteinExistence type="predicted"/>
<evidence type="ECO:0000313" key="3">
    <source>
        <dbReference type="EMBL" id="RPA99103.1"/>
    </source>
</evidence>
<evidence type="ECO:0000313" key="4">
    <source>
        <dbReference type="Proteomes" id="UP000276215"/>
    </source>
</evidence>
<evidence type="ECO:0000256" key="2">
    <source>
        <dbReference type="ARBA" id="ARBA00023043"/>
    </source>
</evidence>
<dbReference type="InterPro" id="IPR036770">
    <property type="entry name" value="Ankyrin_rpt-contain_sf"/>
</dbReference>
<dbReference type="Pfam" id="PF12796">
    <property type="entry name" value="Ank_2"/>
    <property type="match status" value="1"/>
</dbReference>
<dbReference type="SMART" id="SM00248">
    <property type="entry name" value="ANK"/>
    <property type="match status" value="3"/>
</dbReference>
<dbReference type="EMBL" id="ML120390">
    <property type="protein sequence ID" value="RPA99103.1"/>
    <property type="molecule type" value="Genomic_DNA"/>
</dbReference>
<dbReference type="PANTHER" id="PTHR24198">
    <property type="entry name" value="ANKYRIN REPEAT AND PROTEIN KINASE DOMAIN-CONTAINING PROTEIN"/>
    <property type="match status" value="1"/>
</dbReference>
<keyword evidence="1" id="KW-0677">Repeat</keyword>
<dbReference type="PANTHER" id="PTHR24198:SF165">
    <property type="entry name" value="ANKYRIN REPEAT-CONTAINING PROTEIN-RELATED"/>
    <property type="match status" value="1"/>
</dbReference>
<feature type="non-terminal residue" evidence="3">
    <location>
        <position position="133"/>
    </location>
</feature>
<protein>
    <submittedName>
        <fullName evidence="3">Ankyrin</fullName>
    </submittedName>
</protein>
<dbReference type="InterPro" id="IPR002110">
    <property type="entry name" value="Ankyrin_rpt"/>
</dbReference>
<accession>A0A3N4JLI2</accession>
<dbReference type="OrthoDB" id="341259at2759"/>
<dbReference type="Gene3D" id="1.25.40.20">
    <property type="entry name" value="Ankyrin repeat-containing domain"/>
    <property type="match status" value="1"/>
</dbReference>
<sequence>MSLVRAPLSLAAGNGHEGVVKLLLGREDVDPNRQDRWGRTALSLAADKGYGGVVKLLLGRESVDPNRPDNSNQTPLSWAVQRGHKEVVKMLQVRNSATPPHLRTCSGRHGLSQPLEPYSVPLRNRIIHIIIIH</sequence>
<keyword evidence="4" id="KW-1185">Reference proteome</keyword>
<dbReference type="AlphaFoldDB" id="A0A3N4JLI2"/>
<dbReference type="Proteomes" id="UP000276215">
    <property type="component" value="Unassembled WGS sequence"/>
</dbReference>
<gene>
    <name evidence="3" type="ORF">L873DRAFT_1739154</name>
</gene>
<organism evidence="3 4">
    <name type="scientific">Choiromyces venosus 120613-1</name>
    <dbReference type="NCBI Taxonomy" id="1336337"/>
    <lineage>
        <taxon>Eukaryota</taxon>
        <taxon>Fungi</taxon>
        <taxon>Dikarya</taxon>
        <taxon>Ascomycota</taxon>
        <taxon>Pezizomycotina</taxon>
        <taxon>Pezizomycetes</taxon>
        <taxon>Pezizales</taxon>
        <taxon>Tuberaceae</taxon>
        <taxon>Choiromyces</taxon>
    </lineage>
</organism>
<keyword evidence="2" id="KW-0040">ANK repeat</keyword>
<dbReference type="STRING" id="1336337.A0A3N4JLI2"/>
<reference evidence="3 4" key="1">
    <citation type="journal article" date="2018" name="Nat. Ecol. Evol.">
        <title>Pezizomycetes genomes reveal the molecular basis of ectomycorrhizal truffle lifestyle.</title>
        <authorList>
            <person name="Murat C."/>
            <person name="Payen T."/>
            <person name="Noel B."/>
            <person name="Kuo A."/>
            <person name="Morin E."/>
            <person name="Chen J."/>
            <person name="Kohler A."/>
            <person name="Krizsan K."/>
            <person name="Balestrini R."/>
            <person name="Da Silva C."/>
            <person name="Montanini B."/>
            <person name="Hainaut M."/>
            <person name="Levati E."/>
            <person name="Barry K.W."/>
            <person name="Belfiori B."/>
            <person name="Cichocki N."/>
            <person name="Clum A."/>
            <person name="Dockter R.B."/>
            <person name="Fauchery L."/>
            <person name="Guy J."/>
            <person name="Iotti M."/>
            <person name="Le Tacon F."/>
            <person name="Lindquist E.A."/>
            <person name="Lipzen A."/>
            <person name="Malagnac F."/>
            <person name="Mello A."/>
            <person name="Molinier V."/>
            <person name="Miyauchi S."/>
            <person name="Poulain J."/>
            <person name="Riccioni C."/>
            <person name="Rubini A."/>
            <person name="Sitrit Y."/>
            <person name="Splivallo R."/>
            <person name="Traeger S."/>
            <person name="Wang M."/>
            <person name="Zifcakova L."/>
            <person name="Wipf D."/>
            <person name="Zambonelli A."/>
            <person name="Paolocci F."/>
            <person name="Nowrousian M."/>
            <person name="Ottonello S."/>
            <person name="Baldrian P."/>
            <person name="Spatafora J.W."/>
            <person name="Henrissat B."/>
            <person name="Nagy L.G."/>
            <person name="Aury J.M."/>
            <person name="Wincker P."/>
            <person name="Grigoriev I.V."/>
            <person name="Bonfante P."/>
            <person name="Martin F.M."/>
        </authorList>
    </citation>
    <scope>NUCLEOTIDE SEQUENCE [LARGE SCALE GENOMIC DNA]</scope>
    <source>
        <strain evidence="3 4">120613-1</strain>
    </source>
</reference>
<evidence type="ECO:0000256" key="1">
    <source>
        <dbReference type="ARBA" id="ARBA00022737"/>
    </source>
</evidence>
<name>A0A3N4JLI2_9PEZI</name>
<dbReference type="SUPFAM" id="SSF48403">
    <property type="entry name" value="Ankyrin repeat"/>
    <property type="match status" value="1"/>
</dbReference>